<keyword evidence="2" id="KW-0677">Repeat</keyword>
<evidence type="ECO:0000259" key="4">
    <source>
        <dbReference type="SMART" id="SM00247"/>
    </source>
</evidence>
<dbReference type="SUPFAM" id="SSF49695">
    <property type="entry name" value="gamma-Crystallin-like"/>
    <property type="match status" value="1"/>
</dbReference>
<evidence type="ECO:0000256" key="3">
    <source>
        <dbReference type="SAM" id="SignalP"/>
    </source>
</evidence>
<accession>A0A840A0X6</accession>
<evidence type="ECO:0000256" key="1">
    <source>
        <dbReference type="ARBA" id="ARBA00009646"/>
    </source>
</evidence>
<dbReference type="AlphaFoldDB" id="A0A840A0X6"/>
<comment type="similarity">
    <text evidence="1">Belongs to the beta/gamma-crystallin family.</text>
</comment>
<comment type="caution">
    <text evidence="5">The sequence shown here is derived from an EMBL/GenBank/DDBJ whole genome shotgun (WGS) entry which is preliminary data.</text>
</comment>
<evidence type="ECO:0000313" key="5">
    <source>
        <dbReference type="EMBL" id="MBB3891130.1"/>
    </source>
</evidence>
<protein>
    <recommendedName>
        <fullName evidence="4">Beta/gamma crystallin 'Greek key' domain-containing protein</fullName>
    </recommendedName>
</protein>
<keyword evidence="3" id="KW-0732">Signal</keyword>
<reference evidence="5 6" key="1">
    <citation type="submission" date="2020-08" db="EMBL/GenBank/DDBJ databases">
        <title>Genomic Encyclopedia of Type Strains, Phase IV (KMG-IV): sequencing the most valuable type-strain genomes for metagenomic binning, comparative biology and taxonomic classification.</title>
        <authorList>
            <person name="Goeker M."/>
        </authorList>
    </citation>
    <scope>NUCLEOTIDE SEQUENCE [LARGE SCALE GENOMIC DNA]</scope>
    <source>
        <strain evidence="5 6">DSM 21793</strain>
    </source>
</reference>
<dbReference type="InterPro" id="IPR001064">
    <property type="entry name" value="Beta/gamma_crystallin"/>
</dbReference>
<proteinExistence type="inferred from homology"/>
<dbReference type="Pfam" id="PF00030">
    <property type="entry name" value="Crystall"/>
    <property type="match status" value="1"/>
</dbReference>
<gene>
    <name evidence="5" type="ORF">GGQ61_001847</name>
</gene>
<keyword evidence="6" id="KW-1185">Reference proteome</keyword>
<feature type="signal peptide" evidence="3">
    <location>
        <begin position="1"/>
        <end position="21"/>
    </location>
</feature>
<name>A0A840A0X6_9CAUL</name>
<evidence type="ECO:0000256" key="2">
    <source>
        <dbReference type="ARBA" id="ARBA00022737"/>
    </source>
</evidence>
<dbReference type="Gene3D" id="2.60.20.10">
    <property type="entry name" value="Crystallins"/>
    <property type="match status" value="1"/>
</dbReference>
<dbReference type="RefSeq" id="WP_183771735.1">
    <property type="nucleotide sequence ID" value="NZ_JACIDK010000002.1"/>
</dbReference>
<feature type="domain" description="Beta/gamma crystallin 'Greek key'" evidence="4">
    <location>
        <begin position="28"/>
        <end position="105"/>
    </location>
</feature>
<feature type="chain" id="PRO_5032302123" description="Beta/gamma crystallin 'Greek key' domain-containing protein" evidence="3">
    <location>
        <begin position="22"/>
        <end position="193"/>
    </location>
</feature>
<dbReference type="InterPro" id="IPR011024">
    <property type="entry name" value="G_crystallin-like"/>
</dbReference>
<dbReference type="EMBL" id="JACIDK010000002">
    <property type="protein sequence ID" value="MBB3891130.1"/>
    <property type="molecule type" value="Genomic_DNA"/>
</dbReference>
<organism evidence="5 6">
    <name type="scientific">Phenylobacterium haematophilum</name>
    <dbReference type="NCBI Taxonomy" id="98513"/>
    <lineage>
        <taxon>Bacteria</taxon>
        <taxon>Pseudomonadati</taxon>
        <taxon>Pseudomonadota</taxon>
        <taxon>Alphaproteobacteria</taxon>
        <taxon>Caulobacterales</taxon>
        <taxon>Caulobacteraceae</taxon>
        <taxon>Phenylobacterium</taxon>
    </lineage>
</organism>
<evidence type="ECO:0000313" key="6">
    <source>
        <dbReference type="Proteomes" id="UP000530564"/>
    </source>
</evidence>
<dbReference type="SMART" id="SM00247">
    <property type="entry name" value="XTALbg"/>
    <property type="match status" value="1"/>
</dbReference>
<sequence length="193" mass="20391">MLSRIILASAALLAFAAPAAAQDRMAPNAQLFSATNYQGRSLTVVRDMPVIPATWSARSIRMGGGSSWEVCELPNFRGRCTVLTGSSANLQAQLGVSGVRSIRAAAVPTPLPQPVPGGGGRSLKGMAAEFFPAPETRGRRIEACDREGGGSACITREADNFCKSMGYVRSRNSAAQTISGRIFLADVLCSRWN</sequence>
<dbReference type="Proteomes" id="UP000530564">
    <property type="component" value="Unassembled WGS sequence"/>
</dbReference>